<evidence type="ECO:0000313" key="2">
    <source>
        <dbReference type="EMBL" id="CAZ95822.1"/>
    </source>
</evidence>
<evidence type="ECO:0000256" key="1">
    <source>
        <dbReference type="SAM" id="Phobius"/>
    </source>
</evidence>
<keyword evidence="1" id="KW-0472">Membrane</keyword>
<keyword evidence="1" id="KW-0812">Transmembrane</keyword>
<feature type="transmembrane region" description="Helical" evidence="1">
    <location>
        <begin position="98"/>
        <end position="115"/>
    </location>
</feature>
<keyword evidence="1" id="KW-1133">Transmembrane helix</keyword>
<sequence>MVGLTQNQIQELYKFTRIHFVEHYDLQTELVDHLANGIEEQWKRHPKLSFNEACCLEFKKFGVAGFQDVIDKKGQAIRKKYRHILWGFYKEFFRWPKIGLIFGLVLFITTLLLFIPLVFRYNAVIAIFFLIVLTVFYSAFKSRRDNELEAKKYGKKWMLKDVIYSYGNLIHMINLLPLTLNMGYIRDRVPMDNFWVLMAFALGIVLTLILSYVTIFVIPSKADELLGKTYPEYKLL</sequence>
<dbReference type="KEGG" id="zga:ZOBELLIA_1769"/>
<reference evidence="3" key="1">
    <citation type="submission" date="2009-07" db="EMBL/GenBank/DDBJ databases">
        <title>Complete genome sequence of Zobellia galactanivorans Dsij.</title>
        <authorList>
            <consortium name="Genoscope - CEA"/>
        </authorList>
    </citation>
    <scope>NUCLEOTIDE SEQUENCE [LARGE SCALE GENOMIC DNA]</scope>
    <source>
        <strain evidence="3">DSM 12802 / CCUG 47099 / CIP 106680 / NCIMB 13871 / Dsij</strain>
    </source>
</reference>
<dbReference type="EMBL" id="FP476056">
    <property type="protein sequence ID" value="CAZ95822.1"/>
    <property type="molecule type" value="Genomic_DNA"/>
</dbReference>
<gene>
    <name evidence="2" type="ordered locus">zobellia_1769</name>
</gene>
<protein>
    <submittedName>
        <fullName evidence="2">Conserved hypothetical membrane protein</fullName>
    </submittedName>
</protein>
<name>G0LB67_ZOBGA</name>
<feature type="transmembrane region" description="Helical" evidence="1">
    <location>
        <begin position="194"/>
        <end position="218"/>
    </location>
</feature>
<reference evidence="2 3" key="2">
    <citation type="journal article" date="2012" name="Environ. Microbiol.">
        <title>Characterization of the first alginolytic operons in a marine bacterium: from their emergence in marine Flavobacteriia to their independent transfers to marine Proteobacteria and human gut Bacteroides.</title>
        <authorList>
            <person name="Thomas F."/>
            <person name="Barbeyron T."/>
            <person name="Tonon T."/>
            <person name="Genicot S."/>
            <person name="Czjzek M."/>
            <person name="Michel G."/>
        </authorList>
    </citation>
    <scope>NUCLEOTIDE SEQUENCE [LARGE SCALE GENOMIC DNA]</scope>
    <source>
        <strain evidence="3">DSM 12802 / CCUG 47099 / CIP 106680 / NCIMB 13871 / Dsij</strain>
    </source>
</reference>
<dbReference type="HOGENOM" id="CLU_105896_0_0_10"/>
<dbReference type="AlphaFoldDB" id="G0LB67"/>
<keyword evidence="3" id="KW-1185">Reference proteome</keyword>
<evidence type="ECO:0000313" key="3">
    <source>
        <dbReference type="Proteomes" id="UP000008898"/>
    </source>
</evidence>
<dbReference type="STRING" id="63186.ZOBELLIA_1769"/>
<organism evidence="2 3">
    <name type="scientific">Zobellia galactanivorans (strain DSM 12802 / CCUG 47099 / CIP 106680 / NCIMB 13871 / Dsij)</name>
    <dbReference type="NCBI Taxonomy" id="63186"/>
    <lineage>
        <taxon>Bacteria</taxon>
        <taxon>Pseudomonadati</taxon>
        <taxon>Bacteroidota</taxon>
        <taxon>Flavobacteriia</taxon>
        <taxon>Flavobacteriales</taxon>
        <taxon>Flavobacteriaceae</taxon>
        <taxon>Zobellia</taxon>
    </lineage>
</organism>
<dbReference type="Proteomes" id="UP000008898">
    <property type="component" value="Chromosome"/>
</dbReference>
<feature type="transmembrane region" description="Helical" evidence="1">
    <location>
        <begin position="121"/>
        <end position="140"/>
    </location>
</feature>
<accession>G0LB67</accession>
<feature type="transmembrane region" description="Helical" evidence="1">
    <location>
        <begin position="161"/>
        <end position="182"/>
    </location>
</feature>
<proteinExistence type="predicted"/>